<dbReference type="Proteomes" id="UP000012429">
    <property type="component" value="Unassembled WGS sequence"/>
</dbReference>
<proteinExistence type="inferred from homology"/>
<evidence type="ECO:0000313" key="11">
    <source>
        <dbReference type="EMBL" id="ENN83880.1"/>
    </source>
</evidence>
<dbReference type="PANTHER" id="PTHR43297">
    <property type="entry name" value="OLIGOPEPTIDE TRANSPORT ATP-BINDING PROTEIN APPD"/>
    <property type="match status" value="1"/>
</dbReference>
<dbReference type="InterPro" id="IPR027417">
    <property type="entry name" value="P-loop_NTPase"/>
</dbReference>
<keyword evidence="11" id="KW-0614">Plasmid</keyword>
<accession>N6UQ62</accession>
<keyword evidence="4" id="KW-1003">Cell membrane</keyword>
<dbReference type="InterPro" id="IPR017871">
    <property type="entry name" value="ABC_transporter-like_CS"/>
</dbReference>
<comment type="caution">
    <text evidence="11">The sequence shown here is derived from an EMBL/GenBank/DDBJ whole genome shotgun (WGS) entry which is preliminary data.</text>
</comment>
<reference evidence="11 12" key="1">
    <citation type="journal article" date="2012" name="BMC Genomics">
        <title>Genomic basis of broad host range and environmental adaptability of Rhizobium tropici CIAT 899 and Rhizobium sp. PRF 81 which are used in inoculants for common bean (Phaseolus vulgaris L.).</title>
        <authorList>
            <person name="Ormeno-Orrillo E."/>
            <person name="Menna P."/>
            <person name="Almeida L.G."/>
            <person name="Ollero F.J."/>
            <person name="Nicolas M.F."/>
            <person name="Pains Rodrigues E."/>
            <person name="Shigueyoshi Nakatani A."/>
            <person name="Silva Batista J.S."/>
            <person name="Oliveira Chueire L.M."/>
            <person name="Souza R.C."/>
            <person name="Ribeiro Vasconcelos A.T."/>
            <person name="Megias M."/>
            <person name="Hungria M."/>
            <person name="Martinez-Romero E."/>
        </authorList>
    </citation>
    <scope>NUCLEOTIDE SEQUENCE [LARGE SCALE GENOMIC DNA]</scope>
    <source>
        <strain evidence="11 12">PRF 81</strain>
        <plasmid evidence="11">pPRF81a</plasmid>
    </source>
</reference>
<evidence type="ECO:0000256" key="3">
    <source>
        <dbReference type="ARBA" id="ARBA00022448"/>
    </source>
</evidence>
<dbReference type="EMBL" id="AQHN01000095">
    <property type="protein sequence ID" value="ENN83880.1"/>
    <property type="molecule type" value="Genomic_DNA"/>
</dbReference>
<keyword evidence="9" id="KW-0472">Membrane</keyword>
<dbReference type="CDD" id="cd03257">
    <property type="entry name" value="ABC_NikE_OppD_transporters"/>
    <property type="match status" value="2"/>
</dbReference>
<dbReference type="GO" id="GO:0005524">
    <property type="term" value="F:ATP binding"/>
    <property type="evidence" value="ECO:0007669"/>
    <property type="project" value="UniProtKB-KW"/>
</dbReference>
<dbReference type="AlphaFoldDB" id="N6UQ62"/>
<dbReference type="GO" id="GO:0016887">
    <property type="term" value="F:ATP hydrolysis activity"/>
    <property type="evidence" value="ECO:0007669"/>
    <property type="project" value="InterPro"/>
</dbReference>
<keyword evidence="6" id="KW-0547">Nucleotide-binding</keyword>
<geneLocation type="plasmid" evidence="11">
    <name>pPRF81a</name>
</geneLocation>
<dbReference type="InterPro" id="IPR003439">
    <property type="entry name" value="ABC_transporter-like_ATP-bd"/>
</dbReference>
<keyword evidence="12" id="KW-1185">Reference proteome</keyword>
<dbReference type="PROSITE" id="PS50893">
    <property type="entry name" value="ABC_TRANSPORTER_2"/>
    <property type="match status" value="2"/>
</dbReference>
<comment type="similarity">
    <text evidence="2">Belongs to the ABC transporter superfamily.</text>
</comment>
<name>N6UQ62_9HYPH</name>
<dbReference type="GO" id="GO:0015833">
    <property type="term" value="P:peptide transport"/>
    <property type="evidence" value="ECO:0007669"/>
    <property type="project" value="InterPro"/>
</dbReference>
<dbReference type="GO" id="GO:0005886">
    <property type="term" value="C:plasma membrane"/>
    <property type="evidence" value="ECO:0007669"/>
    <property type="project" value="UniProtKB-SubCell"/>
</dbReference>
<feature type="domain" description="ABC transporter" evidence="10">
    <location>
        <begin position="271"/>
        <end position="510"/>
    </location>
</feature>
<evidence type="ECO:0000259" key="10">
    <source>
        <dbReference type="PROSITE" id="PS50893"/>
    </source>
</evidence>
<dbReference type="InterPro" id="IPR013563">
    <property type="entry name" value="Oligopep_ABC_C"/>
</dbReference>
<evidence type="ECO:0000256" key="2">
    <source>
        <dbReference type="ARBA" id="ARBA00005417"/>
    </source>
</evidence>
<evidence type="ECO:0000256" key="9">
    <source>
        <dbReference type="ARBA" id="ARBA00023136"/>
    </source>
</evidence>
<protein>
    <submittedName>
        <fullName evidence="11">ABC transporter ATP-binding protein</fullName>
    </submittedName>
</protein>
<gene>
    <name evidence="11" type="ORF">RHSP_41737</name>
</gene>
<evidence type="ECO:0000256" key="7">
    <source>
        <dbReference type="ARBA" id="ARBA00022840"/>
    </source>
</evidence>
<dbReference type="PANTHER" id="PTHR43297:SF14">
    <property type="entry name" value="ATPASE AAA-TYPE CORE DOMAIN-CONTAINING PROTEIN"/>
    <property type="match status" value="1"/>
</dbReference>
<keyword evidence="5" id="KW-0997">Cell inner membrane</keyword>
<dbReference type="PATRIC" id="fig|363754.4.peg.6797"/>
<evidence type="ECO:0000313" key="12">
    <source>
        <dbReference type="Proteomes" id="UP000012429"/>
    </source>
</evidence>
<dbReference type="PROSITE" id="PS00211">
    <property type="entry name" value="ABC_TRANSPORTER_1"/>
    <property type="match status" value="2"/>
</dbReference>
<evidence type="ECO:0000256" key="8">
    <source>
        <dbReference type="ARBA" id="ARBA00022967"/>
    </source>
</evidence>
<dbReference type="InterPro" id="IPR050388">
    <property type="entry name" value="ABC_Ni/Peptide_Import"/>
</dbReference>
<sequence>MMEPVLRIDNLSIDARNSTIIRDVGFEVHPGEIFGIIGESGAGKSTVAMATIGLLRAGCQRVSGSVTLVGNSLFDLAQPALETVRRRKVSYVAQSAAAAFNPFYRLEDQITELAAIELGKSKEERRSLAVNLFRELQLPDPERFGRRYPHQVSGGQLQRAMIAMALVNEPELVIFDEPTTALDVTTQLEVVRLIRKVIKERGCGAIYISHDLAVVSQLADRLMVLRHGKIVETGTTRDVIEAPQQDYTRALVANKTTASGMPNAEKSKPIIEVDKLSAGYGGFSAVRDISLKLSAGHITCLVGESGSGKTTLARTIAGLVDMHGGAMMLKGQPLPGRVEKRSFDARRRLQYIHQLPDLALNPRQSVRDIVGRPLSWFGGLKGAAREDRLRELMRDVELPENFLDRAPGSLSGGQKQRICIARALAAEPDVLICDEVTSALDPLVEESIIRLLLRLMDERPLTMLFITHNLGLTRRFAHDVAVMRQGEIVEFGPAERIFTNPHQTYTRTLIHSTPLMERGGWRRVSEEQ</sequence>
<dbReference type="Pfam" id="PF08352">
    <property type="entry name" value="oligo_HPY"/>
    <property type="match status" value="1"/>
</dbReference>
<evidence type="ECO:0000256" key="4">
    <source>
        <dbReference type="ARBA" id="ARBA00022475"/>
    </source>
</evidence>
<dbReference type="RefSeq" id="WP_004129532.1">
    <property type="nucleotide sequence ID" value="NZ_AQHN01000095.1"/>
</dbReference>
<keyword evidence="7 11" id="KW-0067">ATP-binding</keyword>
<keyword evidence="3" id="KW-0813">Transport</keyword>
<evidence type="ECO:0000256" key="1">
    <source>
        <dbReference type="ARBA" id="ARBA00004417"/>
    </source>
</evidence>
<feature type="domain" description="ABC transporter" evidence="10">
    <location>
        <begin position="6"/>
        <end position="252"/>
    </location>
</feature>
<dbReference type="OrthoDB" id="9802264at2"/>
<dbReference type="Pfam" id="PF00005">
    <property type="entry name" value="ABC_tran"/>
    <property type="match status" value="2"/>
</dbReference>
<comment type="subcellular location">
    <subcellularLocation>
        <location evidence="1">Cell inner membrane</location>
        <topology evidence="1">Peripheral membrane protein</topology>
    </subcellularLocation>
</comment>
<evidence type="ECO:0000256" key="5">
    <source>
        <dbReference type="ARBA" id="ARBA00022519"/>
    </source>
</evidence>
<dbReference type="Gene3D" id="3.40.50.300">
    <property type="entry name" value="P-loop containing nucleotide triphosphate hydrolases"/>
    <property type="match status" value="2"/>
</dbReference>
<keyword evidence="8" id="KW-1278">Translocase</keyword>
<dbReference type="SUPFAM" id="SSF52540">
    <property type="entry name" value="P-loop containing nucleoside triphosphate hydrolases"/>
    <property type="match status" value="2"/>
</dbReference>
<dbReference type="SMART" id="SM00382">
    <property type="entry name" value="AAA"/>
    <property type="match status" value="2"/>
</dbReference>
<dbReference type="InterPro" id="IPR003593">
    <property type="entry name" value="AAA+_ATPase"/>
</dbReference>
<organism evidence="11 12">
    <name type="scientific">Rhizobium freirei PRF 81</name>
    <dbReference type="NCBI Taxonomy" id="363754"/>
    <lineage>
        <taxon>Bacteria</taxon>
        <taxon>Pseudomonadati</taxon>
        <taxon>Pseudomonadota</taxon>
        <taxon>Alphaproteobacteria</taxon>
        <taxon>Hyphomicrobiales</taxon>
        <taxon>Rhizobiaceae</taxon>
        <taxon>Rhizobium/Agrobacterium group</taxon>
        <taxon>Rhizobium</taxon>
    </lineage>
</organism>
<evidence type="ECO:0000256" key="6">
    <source>
        <dbReference type="ARBA" id="ARBA00022741"/>
    </source>
</evidence>